<reference evidence="2" key="2">
    <citation type="submission" date="2023-06" db="EMBL/GenBank/DDBJ databases">
        <authorList>
            <consortium name="Lawrence Berkeley National Laboratory"/>
            <person name="Haridas S."/>
            <person name="Hensen N."/>
            <person name="Bonometti L."/>
            <person name="Westerberg I."/>
            <person name="Brannstrom I.O."/>
            <person name="Guillou S."/>
            <person name="Cros-Aarteil S."/>
            <person name="Calhoun S."/>
            <person name="Kuo A."/>
            <person name="Mondo S."/>
            <person name="Pangilinan J."/>
            <person name="Riley R."/>
            <person name="Labutti K."/>
            <person name="Andreopoulos B."/>
            <person name="Lipzen A."/>
            <person name="Chen C."/>
            <person name="Yanf M."/>
            <person name="Daum C."/>
            <person name="Ng V."/>
            <person name="Clum A."/>
            <person name="Steindorff A."/>
            <person name="Ohm R."/>
            <person name="Martin F."/>
            <person name="Silar P."/>
            <person name="Natvig D."/>
            <person name="Lalanne C."/>
            <person name="Gautier V."/>
            <person name="Ament-Velasquez S.L."/>
            <person name="Kruys A."/>
            <person name="Hutchinson M.I."/>
            <person name="Powell A.J."/>
            <person name="Barry K."/>
            <person name="Miller A.N."/>
            <person name="Grigoriev I.V."/>
            <person name="Debuchy R."/>
            <person name="Gladieux P."/>
            <person name="Thoren M.H."/>
            <person name="Johannesson H."/>
        </authorList>
    </citation>
    <scope>NUCLEOTIDE SEQUENCE</scope>
    <source>
        <strain evidence="2">CBS 560.94</strain>
    </source>
</reference>
<organism evidence="2 3">
    <name type="scientific">Neurospora tetraspora</name>
    <dbReference type="NCBI Taxonomy" id="94610"/>
    <lineage>
        <taxon>Eukaryota</taxon>
        <taxon>Fungi</taxon>
        <taxon>Dikarya</taxon>
        <taxon>Ascomycota</taxon>
        <taxon>Pezizomycotina</taxon>
        <taxon>Sordariomycetes</taxon>
        <taxon>Sordariomycetidae</taxon>
        <taxon>Sordariales</taxon>
        <taxon>Sordariaceae</taxon>
        <taxon>Neurospora</taxon>
    </lineage>
</organism>
<comment type="caution">
    <text evidence="2">The sequence shown here is derived from an EMBL/GenBank/DDBJ whole genome shotgun (WGS) entry which is preliminary data.</text>
</comment>
<proteinExistence type="predicted"/>
<feature type="transmembrane region" description="Helical" evidence="1">
    <location>
        <begin position="59"/>
        <end position="77"/>
    </location>
</feature>
<dbReference type="InterPro" id="IPR010721">
    <property type="entry name" value="UstE-like"/>
</dbReference>
<evidence type="ECO:0008006" key="4">
    <source>
        <dbReference type="Google" id="ProtNLM"/>
    </source>
</evidence>
<dbReference type="PANTHER" id="PTHR32251">
    <property type="entry name" value="3-OXO-5-ALPHA-STEROID 4-DEHYDROGENASE"/>
    <property type="match status" value="1"/>
</dbReference>
<dbReference type="RefSeq" id="XP_062679385.1">
    <property type="nucleotide sequence ID" value="XM_062822597.1"/>
</dbReference>
<keyword evidence="1" id="KW-1133">Transmembrane helix</keyword>
<dbReference type="PANTHER" id="PTHR32251:SF23">
    <property type="entry name" value="3-OXO-5-ALPHA-STEROID 4-DEHYDROGENASE (DUF1295)"/>
    <property type="match status" value="1"/>
</dbReference>
<dbReference type="GO" id="GO:0016020">
    <property type="term" value="C:membrane"/>
    <property type="evidence" value="ECO:0007669"/>
    <property type="project" value="TreeGrafter"/>
</dbReference>
<dbReference type="EMBL" id="JAUEPP010000006">
    <property type="protein sequence ID" value="KAK3340443.1"/>
    <property type="molecule type" value="Genomic_DNA"/>
</dbReference>
<protein>
    <recommendedName>
        <fullName evidence="4">DUF1295-domain-containing protein</fullName>
    </recommendedName>
</protein>
<feature type="transmembrane region" description="Helical" evidence="1">
    <location>
        <begin position="162"/>
        <end position="187"/>
    </location>
</feature>
<dbReference type="Proteomes" id="UP001278500">
    <property type="component" value="Unassembled WGS sequence"/>
</dbReference>
<dbReference type="GeneID" id="87859751"/>
<name>A0AAE0MQR8_9PEZI</name>
<evidence type="ECO:0000313" key="3">
    <source>
        <dbReference type="Proteomes" id="UP001278500"/>
    </source>
</evidence>
<dbReference type="Gene3D" id="1.20.120.1630">
    <property type="match status" value="1"/>
</dbReference>
<sequence>MILPYAMALPKLGTLQECSDFSKTVTPFLPQLYALPRQILGTVLNGGSFLKLYMETNPFISGLGASIFLGGVFLVAGEVNKNYSQVDRFWSILPTVYIAHFATWARLAGIPSRRIDAALLFSTIWSTRLTYNYWRKGGYGIGHEDYRWQIVRDMLPKWAFHILNWTFISFIQSVLLYMFASPVYVLLLATQFEPELSTADIGFTVMQLGLILTEFIADHQQWVFQSAKKEYQTSGHVPAGHKQADLDRGFITSGLWAYSRHPNFAAEQSIWLTLYQWGCFATNTLYNWTIVSPIMLLSVFQGSTWLTERITAGKYSEYSAYQKQVGTFVPKTLKGYKTTVPKVIRTSDLAKKLQEKEKEKESKKQQ</sequence>
<gene>
    <name evidence="2" type="ORF">B0H65DRAFT_259369</name>
</gene>
<dbReference type="Pfam" id="PF06966">
    <property type="entry name" value="DUF1295"/>
    <property type="match status" value="1"/>
</dbReference>
<reference evidence="2" key="1">
    <citation type="journal article" date="2023" name="Mol. Phylogenet. Evol.">
        <title>Genome-scale phylogeny and comparative genomics of the fungal order Sordariales.</title>
        <authorList>
            <person name="Hensen N."/>
            <person name="Bonometti L."/>
            <person name="Westerberg I."/>
            <person name="Brannstrom I.O."/>
            <person name="Guillou S."/>
            <person name="Cros-Aarteil S."/>
            <person name="Calhoun S."/>
            <person name="Haridas S."/>
            <person name="Kuo A."/>
            <person name="Mondo S."/>
            <person name="Pangilinan J."/>
            <person name="Riley R."/>
            <person name="LaButti K."/>
            <person name="Andreopoulos B."/>
            <person name="Lipzen A."/>
            <person name="Chen C."/>
            <person name="Yan M."/>
            <person name="Daum C."/>
            <person name="Ng V."/>
            <person name="Clum A."/>
            <person name="Steindorff A."/>
            <person name="Ohm R.A."/>
            <person name="Martin F."/>
            <person name="Silar P."/>
            <person name="Natvig D.O."/>
            <person name="Lalanne C."/>
            <person name="Gautier V."/>
            <person name="Ament-Velasquez S.L."/>
            <person name="Kruys A."/>
            <person name="Hutchinson M.I."/>
            <person name="Powell A.J."/>
            <person name="Barry K."/>
            <person name="Miller A.N."/>
            <person name="Grigoriev I.V."/>
            <person name="Debuchy R."/>
            <person name="Gladieux P."/>
            <person name="Hiltunen Thoren M."/>
            <person name="Johannesson H."/>
        </authorList>
    </citation>
    <scope>NUCLEOTIDE SEQUENCE</scope>
    <source>
        <strain evidence="2">CBS 560.94</strain>
    </source>
</reference>
<accession>A0AAE0MQR8</accession>
<evidence type="ECO:0000256" key="1">
    <source>
        <dbReference type="SAM" id="Phobius"/>
    </source>
</evidence>
<dbReference type="AlphaFoldDB" id="A0AAE0MQR8"/>
<keyword evidence="1" id="KW-0812">Transmembrane</keyword>
<keyword evidence="3" id="KW-1185">Reference proteome</keyword>
<keyword evidence="1" id="KW-0472">Membrane</keyword>
<evidence type="ECO:0000313" key="2">
    <source>
        <dbReference type="EMBL" id="KAK3340443.1"/>
    </source>
</evidence>